<proteinExistence type="predicted"/>
<accession>A0A0N1EYK5</accession>
<dbReference type="AlphaFoldDB" id="A0A0N1EYK5"/>
<dbReference type="Proteomes" id="UP000037822">
    <property type="component" value="Unassembled WGS sequence"/>
</dbReference>
<gene>
    <name evidence="1" type="ORF">AE618_25985</name>
</gene>
<sequence>MIDEKALYVAATAALNARRAANGWPATTLDKMLTPDRDAWIADVRAAILSYEAAKPLAEPVAGRLISDEPLEALAYARTTAANDDMTKPGTIERQRHCDRLAAMQAASDEIVRLHALSVPASKDGG</sequence>
<organism evidence="1 2">
    <name type="scientific">Bosea vaviloviae</name>
    <dbReference type="NCBI Taxonomy" id="1526658"/>
    <lineage>
        <taxon>Bacteria</taxon>
        <taxon>Pseudomonadati</taxon>
        <taxon>Pseudomonadota</taxon>
        <taxon>Alphaproteobacteria</taxon>
        <taxon>Hyphomicrobiales</taxon>
        <taxon>Boseaceae</taxon>
        <taxon>Bosea</taxon>
    </lineage>
</organism>
<reference evidence="1 2" key="1">
    <citation type="submission" date="2015-07" db="EMBL/GenBank/DDBJ databases">
        <title>Whole genome sequencing of Bosea vaviloviae isolated from cave pool.</title>
        <authorList>
            <person name="Tan N.E.H."/>
            <person name="Lee Y.P."/>
            <person name="Gan H.M."/>
            <person name="Barton H."/>
            <person name="Savka M.A."/>
        </authorList>
    </citation>
    <scope>NUCLEOTIDE SEQUENCE [LARGE SCALE GENOMIC DNA]</scope>
    <source>
        <strain evidence="1 2">SD260</strain>
    </source>
</reference>
<name>A0A0N1EYK5_9HYPH</name>
<dbReference type="EMBL" id="LGSZ01000089">
    <property type="protein sequence ID" value="KPH74072.1"/>
    <property type="molecule type" value="Genomic_DNA"/>
</dbReference>
<dbReference type="PATRIC" id="fig|1526658.3.peg.3759"/>
<protein>
    <submittedName>
        <fullName evidence="1">Uncharacterized protein</fullName>
    </submittedName>
</protein>
<comment type="caution">
    <text evidence="1">The sequence shown here is derived from an EMBL/GenBank/DDBJ whole genome shotgun (WGS) entry which is preliminary data.</text>
</comment>
<evidence type="ECO:0000313" key="1">
    <source>
        <dbReference type="EMBL" id="KPH74072.1"/>
    </source>
</evidence>
<keyword evidence="2" id="KW-1185">Reference proteome</keyword>
<evidence type="ECO:0000313" key="2">
    <source>
        <dbReference type="Proteomes" id="UP000037822"/>
    </source>
</evidence>